<feature type="compositionally biased region" description="Low complexity" evidence="2">
    <location>
        <begin position="2199"/>
        <end position="2214"/>
    </location>
</feature>
<proteinExistence type="predicted"/>
<keyword evidence="3" id="KW-0472">Membrane</keyword>
<feature type="region of interest" description="Disordered" evidence="2">
    <location>
        <begin position="2028"/>
        <end position="2050"/>
    </location>
</feature>
<dbReference type="Pfam" id="PF18204">
    <property type="entry name" value="PGF-CTERM"/>
    <property type="match status" value="1"/>
</dbReference>
<evidence type="ECO:0000256" key="1">
    <source>
        <dbReference type="ARBA" id="ARBA00022729"/>
    </source>
</evidence>
<dbReference type="PROSITE" id="PS50194">
    <property type="entry name" value="FILAMIN_REPEAT"/>
    <property type="match status" value="1"/>
</dbReference>
<dbReference type="EnsemblBacteria" id="ADE04569">
    <property type="protein sequence ID" value="ADE04569"/>
    <property type="gene ID" value="HVO_2160"/>
</dbReference>
<dbReference type="KEGG" id="hvo:HVO_2160"/>
<gene>
    <name evidence="7" type="ordered locus">HVO_2160</name>
</gene>
<dbReference type="Pfam" id="PF13750">
    <property type="entry name" value="Big_3_3"/>
    <property type="match status" value="1"/>
</dbReference>
<dbReference type="InterPro" id="IPR022038">
    <property type="entry name" value="Ig-like_bact"/>
</dbReference>
<evidence type="ECO:0000259" key="5">
    <source>
        <dbReference type="Pfam" id="PF13750"/>
    </source>
</evidence>
<protein>
    <submittedName>
        <fullName evidence="7">Secreted glycoprotein</fullName>
    </submittedName>
</protein>
<keyword evidence="3" id="KW-1133">Transmembrane helix</keyword>
<dbReference type="InterPro" id="IPR026371">
    <property type="entry name" value="PGF_CTERM"/>
</dbReference>
<evidence type="ECO:0000313" key="8">
    <source>
        <dbReference type="Proteomes" id="UP000008243"/>
    </source>
</evidence>
<dbReference type="InterPro" id="IPR026453">
    <property type="entry name" value="PGF_pre_PGF"/>
</dbReference>
<dbReference type="NCBIfam" id="TIGR04126">
    <property type="entry name" value="PGF_CTERM"/>
    <property type="match status" value="1"/>
</dbReference>
<keyword evidence="3" id="KW-0812">Transmembrane</keyword>
<dbReference type="eggNOG" id="arCOG02542">
    <property type="taxonomic scope" value="Archaea"/>
</dbReference>
<evidence type="ECO:0000256" key="2">
    <source>
        <dbReference type="SAM" id="MobiDB-lite"/>
    </source>
</evidence>
<feature type="transmembrane region" description="Helical" evidence="3">
    <location>
        <begin position="2233"/>
        <end position="2253"/>
    </location>
</feature>
<name>D4GV93_HALVD</name>
<dbReference type="eggNOG" id="arCOG03665">
    <property type="taxonomic scope" value="Archaea"/>
</dbReference>
<feature type="compositionally biased region" description="Gly residues" evidence="2">
    <location>
        <begin position="2031"/>
        <end position="2040"/>
    </location>
</feature>
<dbReference type="Gene3D" id="2.60.40.10">
    <property type="entry name" value="Immunoglobulins"/>
    <property type="match status" value="7"/>
</dbReference>
<feature type="domain" description="CARDB" evidence="4">
    <location>
        <begin position="510"/>
        <end position="580"/>
    </location>
</feature>
<sequence length="2257" mass="232813">MSRYRRLSRQGLSLALTLIVVFSVIAGPVSASAGTATGEAQLGGPPANQLDTVDDDQLTQASENISVWDGAFLSLRPDDTDSRLDSAAAYQVQSTNTYVRVDGRERSLEKNPMYVYNVGQEVPFTFSGSSAGAPRAIEGQDVQLVAAKLDKGATIPRSVPGIAQTLTSDDDVSSSVVGSAQGTSDDNSFAFTPDESGMWMFAVVTVDDGTGFSDANGDGNLETDGNVTFVGVDALPVQQGSSSVSAPSLAGNGQNVTVTVDASSLDATEVSHTVAIFNESDLSNYDQTINATDRSSISLETEIARVNGTIRMPSNANIMGVTPGSRSFVGSETAVSIFDQLNDSTSRFDDVTVVSPGATVYGSAVTEVAGNQTTVEVPIADDATPGDYVVMHVATNQSGTESVTNRAPLQVAQSVQLNLTANTTTPVAGEDVEFAVTREDTGAAVENAEVTVGGTTVQTNANGVAVVTVPTAGEYNATVSKNATNGEAFAGDALALDVFEPATFEYSNLTIEPKQIVPGTDVVANATVENVGEVNGSYEAALTVDGEPQPSSDTGELQPNESTEVSFTTSFEDPGTYNVSIDELSTDDAELVSRTVRVIAPANSTVTDVTVEPTSVNTTERYTTSATVENTGGRSDLVRLTYTTTDDSGTEVSNTTRTVVVGADSTVTRNVTTLAPTALGADDVGNFTVTVNGVEADSTLTVTRRDRLPPTVRLPEPAQGAVPFGTPITLNVSDESDIRRATYSFGNGSQPLSLDANGSATVPTGDLDEGETTLTVNATDTAGNTITRTFSFDFVSSPRVTSVEPTDVVGPSSTISASFADDRNGDAESGINASATTLVVNGTAVDLSGATTNDNSTLEINVSELGVSLDEGPTTARLTVVDEAGHATSRLFEFEYDETAPTASLTLDPDYDEDREDVSANNPVDITLDSADDNLESAAFVVRDSDDEAVYTRDVTSLASTTGGFEIEWDGTSDDSSLVDSCSYNLTLVSTDAGGNTGVANATVCVDNDEPTYDVSAVDGTTDPVYTNGSVDVAYSTSESVTVEYAFESDSGVTATFERTPDNGTGNHTLDVASALPDGNYTMTATATDLGNNQVTVERADPVVVDTTDPGLTATLNTTESGTLSVSVASTEPLAGTPDAELTDPNSNVESLNLTEQDSTTWTAELDTTESGEYALDVTGTDLAGNTASDSSTATVTSNNFSERSSVVLVSASGDTFIRINASDDADLPAGQTVITLTDTNVPPNALSQGTAATKYLEANAGLTEDQIESVTYGFNEDLDTSGNGFNIVYIERGGTQVLPTTLQTDPFGLSGNYYTATRTGLSTYGAVENDTEAPTISYDDPAEGAEFSEVNDTVSVNATLSDNVEVNTSSVSVTLDSDGPVSNVDVTDNATITNESVNYTASGLSPADYTVTIEASDTNLTANTATEQVNFTVQDDREPPTITALGPTNGTTFPFGTDTVELNATYEEASDAVNDTGVDAENVTVLYDGQDISASAAPDATGFNTTVSVDGNETHNLTVRVLDNAGNSVEDTTNFSIAADDAEPTVEISSPVEDEELSNTTSSVNVTASIDDAESGVNLSSVTVTFDGTDVTSEATLDDLSNIRLNETGLEPGTSHTVSVSAADESGNENASTVNFTVAPDLTAPNVTRVSSQNATFESDANVSVEVNYSDPESGIDASAVTLLLDGEDVTDDATVFSNPGATLDLNTSEIDSGEHVLSVRVTNNNGDTTTNDTTFSVNRGPDIAVTAADLNATSVQTGDQVEVTAQVENFGDETGSLDIGVTGTSQAGTTDFGVTKSVTLDTGENQSVSLVIEPTSAGTYSIAVDETTTENALDVSSPTADIQLLSDSSASPSTLLEDEETTVTVKLGNLGGASGNISGDVTRNGTTVGNISTSLASGAQRTFTFTDTPPGTGDYVYAFGGETIETVSVSARLPAFSIDASASSISQSTVDTEETFTVSVRVNNTGTAEGTYTKALTADGTTLATESVTVGPGSSGTLTYTVSIDDAGTYDLQVDNVTVGSITVEEPNVGGGGGGAGGSSLPHDDTTDSDRLFSARGFDAQFDGGQGVSAVSITFSEQTTGEVVVSERSGVPGSVGQPDGTVVSYVRIDVPDSARDRASTLRFTVKQSRLDELGIESSDLVVRRFNEDAGSWENLETSVVDSGNGAVVLEADTPGFSYFAVTSRQAVTTTTPDDDGTTTTTTPDDGTTTTGTAGFDDETSTAASGTTDSPVPGFGAALAVVALLAAALLAVRRND</sequence>
<evidence type="ECO:0000259" key="6">
    <source>
        <dbReference type="Pfam" id="PF18204"/>
    </source>
</evidence>
<dbReference type="PaxDb" id="309800-C498_06093"/>
<dbReference type="InterPro" id="IPR017868">
    <property type="entry name" value="Filamin/ABP280_repeat-like"/>
</dbReference>
<feature type="domain" description="PGF-CTERM archaeal protein-sorting signal" evidence="6">
    <location>
        <begin position="2233"/>
        <end position="2255"/>
    </location>
</feature>
<feature type="domain" description="Ig-like" evidence="5">
    <location>
        <begin position="1515"/>
        <end position="1642"/>
    </location>
</feature>
<dbReference type="eggNOG" id="arCOG07560">
    <property type="taxonomic scope" value="Archaea"/>
</dbReference>
<dbReference type="Proteomes" id="UP000008243">
    <property type="component" value="Chromosome"/>
</dbReference>
<evidence type="ECO:0000256" key="3">
    <source>
        <dbReference type="SAM" id="Phobius"/>
    </source>
</evidence>
<evidence type="ECO:0000259" key="4">
    <source>
        <dbReference type="Pfam" id="PF07705"/>
    </source>
</evidence>
<organism evidence="7 8">
    <name type="scientific">Haloferax volcanii (strain ATCC 29605 / DSM 3757 / JCM 8879 / NBRC 14742 / NCIMB 2012 / VKM B-1768 / DS2)</name>
    <name type="common">Halobacterium volcanii</name>
    <dbReference type="NCBI Taxonomy" id="309800"/>
    <lineage>
        <taxon>Archaea</taxon>
        <taxon>Methanobacteriati</taxon>
        <taxon>Methanobacteriota</taxon>
        <taxon>Stenosarchaea group</taxon>
        <taxon>Halobacteria</taxon>
        <taxon>Halobacteriales</taxon>
        <taxon>Haloferacaceae</taxon>
        <taxon>Haloferax</taxon>
    </lineage>
</organism>
<dbReference type="InterPro" id="IPR011635">
    <property type="entry name" value="CARDB"/>
</dbReference>
<keyword evidence="8" id="KW-1185">Reference proteome</keyword>
<dbReference type="GO" id="GO:0030115">
    <property type="term" value="C:S-layer"/>
    <property type="evidence" value="ECO:0007669"/>
    <property type="project" value="UniProtKB-SubCell"/>
</dbReference>
<dbReference type="NCBIfam" id="TIGR04213">
    <property type="entry name" value="PGF_pre_PGF"/>
    <property type="match status" value="1"/>
</dbReference>
<dbReference type="GO" id="GO:0005886">
    <property type="term" value="C:plasma membrane"/>
    <property type="evidence" value="ECO:0007669"/>
    <property type="project" value="UniProtKB-SubCell"/>
</dbReference>
<feature type="compositionally biased region" description="Polar residues" evidence="2">
    <location>
        <begin position="2222"/>
        <end position="2231"/>
    </location>
</feature>
<dbReference type="eggNOG" id="arCOG09058">
    <property type="taxonomic scope" value="Archaea"/>
</dbReference>
<dbReference type="HOGENOM" id="CLU_230707_0_0_2"/>
<reference evidence="7 8" key="1">
    <citation type="journal article" date="2010" name="PLoS ONE">
        <title>The complete genome sequence of Haloferax volcanii DS2, a model archaeon.</title>
        <authorList>
            <person name="Hartman A.L."/>
            <person name="Norais C."/>
            <person name="Badger J.H."/>
            <person name="Delmas S."/>
            <person name="Haldenby S."/>
            <person name="Madupu R."/>
            <person name="Robinson J."/>
            <person name="Khouri H."/>
            <person name="Ren Q."/>
            <person name="Lowe T.M."/>
            <person name="Maupin-Furlow J."/>
            <person name="Pohlschroder M."/>
            <person name="Daniels C."/>
            <person name="Pfeiffer F."/>
            <person name="Allers T."/>
            <person name="Eisen J.A."/>
        </authorList>
    </citation>
    <scope>NUCLEOTIDE SEQUENCE [LARGE SCALE GENOMIC DNA]</scope>
    <source>
        <strain evidence="8">ATCC 29605 / DSM 3757 / JCM 8879 / NBRC 14742 / NCIMB 2012 / VKM B-1768 / DS2</strain>
    </source>
</reference>
<dbReference type="STRING" id="309800.HVO_2160"/>
<feature type="domain" description="CARDB" evidence="4">
    <location>
        <begin position="1849"/>
        <end position="1920"/>
    </location>
</feature>
<accession>D4GV93</accession>
<keyword evidence="1" id="KW-0732">Signal</keyword>
<dbReference type="Pfam" id="PF07705">
    <property type="entry name" value="CARDB"/>
    <property type="match status" value="2"/>
</dbReference>
<feature type="region of interest" description="Disordered" evidence="2">
    <location>
        <begin position="2188"/>
        <end position="2232"/>
    </location>
</feature>
<evidence type="ECO:0000313" key="7">
    <source>
        <dbReference type="EMBL" id="ADE04569.1"/>
    </source>
</evidence>
<dbReference type="InterPro" id="IPR013783">
    <property type="entry name" value="Ig-like_fold"/>
</dbReference>
<dbReference type="EMBL" id="CP001956">
    <property type="protein sequence ID" value="ADE04569.1"/>
    <property type="molecule type" value="Genomic_DNA"/>
</dbReference>